<keyword evidence="5 7" id="KW-0472">Membrane</keyword>
<evidence type="ECO:0000256" key="7">
    <source>
        <dbReference type="HAMAP-Rule" id="MF_00599"/>
    </source>
</evidence>
<dbReference type="OrthoDB" id="7061211at2"/>
<protein>
    <recommendedName>
        <fullName evidence="7">Cell division protein FtsB</fullName>
    </recommendedName>
</protein>
<dbReference type="HAMAP" id="MF_00599">
    <property type="entry name" value="FtsB"/>
    <property type="match status" value="1"/>
</dbReference>
<feature type="topological domain" description="Cytoplasmic" evidence="7">
    <location>
        <begin position="1"/>
        <end position="3"/>
    </location>
</feature>
<reference evidence="8 9" key="1">
    <citation type="submission" date="2018-07" db="EMBL/GenBank/DDBJ databases">
        <title>Motiliproteus coralliicola sp. nov., a bacterium isolated from Coral.</title>
        <authorList>
            <person name="Wang G."/>
        </authorList>
    </citation>
    <scope>NUCLEOTIDE SEQUENCE [LARGE SCALE GENOMIC DNA]</scope>
    <source>
        <strain evidence="8 9">C34</strain>
    </source>
</reference>
<dbReference type="PANTHER" id="PTHR37485:SF1">
    <property type="entry name" value="CELL DIVISION PROTEIN FTSB"/>
    <property type="match status" value="1"/>
</dbReference>
<keyword evidence="6 7" id="KW-0131">Cell cycle</keyword>
<dbReference type="PANTHER" id="PTHR37485">
    <property type="entry name" value="CELL DIVISION PROTEIN FTSB"/>
    <property type="match status" value="1"/>
</dbReference>
<keyword evidence="9" id="KW-1185">Reference proteome</keyword>
<dbReference type="NCBIfam" id="NF002058">
    <property type="entry name" value="PRK00888.1"/>
    <property type="match status" value="1"/>
</dbReference>
<dbReference type="AlphaFoldDB" id="A0A369WJW9"/>
<dbReference type="RefSeq" id="WP_114694965.1">
    <property type="nucleotide sequence ID" value="NZ_QQOH01000002.1"/>
</dbReference>
<comment type="subunit">
    <text evidence="7">Part of a complex composed of FtsB, FtsL and FtsQ.</text>
</comment>
<dbReference type="GO" id="GO:0043093">
    <property type="term" value="P:FtsZ-dependent cytokinesis"/>
    <property type="evidence" value="ECO:0007669"/>
    <property type="project" value="UniProtKB-UniRule"/>
</dbReference>
<evidence type="ECO:0000313" key="8">
    <source>
        <dbReference type="EMBL" id="RDE22340.1"/>
    </source>
</evidence>
<keyword evidence="3 7" id="KW-0812">Transmembrane</keyword>
<comment type="caution">
    <text evidence="8">The sequence shown here is derived from an EMBL/GenBank/DDBJ whole genome shotgun (WGS) entry which is preliminary data.</text>
</comment>
<evidence type="ECO:0000256" key="1">
    <source>
        <dbReference type="ARBA" id="ARBA00022475"/>
    </source>
</evidence>
<dbReference type="InterPro" id="IPR007060">
    <property type="entry name" value="FtsL/DivIC"/>
</dbReference>
<comment type="function">
    <text evidence="7">Essential cell division protein. May link together the upstream cell division proteins, which are predominantly cytoplasmic, with the downstream cell division proteins, which are predominantly periplasmic.</text>
</comment>
<dbReference type="EMBL" id="QQOH01000002">
    <property type="protein sequence ID" value="RDE22340.1"/>
    <property type="molecule type" value="Genomic_DNA"/>
</dbReference>
<accession>A0A369WJW9</accession>
<evidence type="ECO:0000256" key="6">
    <source>
        <dbReference type="ARBA" id="ARBA00023306"/>
    </source>
</evidence>
<keyword evidence="7" id="KW-0175">Coiled coil</keyword>
<proteinExistence type="inferred from homology"/>
<dbReference type="GO" id="GO:0005886">
    <property type="term" value="C:plasma membrane"/>
    <property type="evidence" value="ECO:0007669"/>
    <property type="project" value="UniProtKB-SubCell"/>
</dbReference>
<comment type="similarity">
    <text evidence="7">Belongs to the FtsB family.</text>
</comment>
<name>A0A369WJW9_9GAMM</name>
<keyword evidence="2 7" id="KW-0132">Cell division</keyword>
<organism evidence="8 9">
    <name type="scientific">Motiliproteus coralliicola</name>
    <dbReference type="NCBI Taxonomy" id="2283196"/>
    <lineage>
        <taxon>Bacteria</taxon>
        <taxon>Pseudomonadati</taxon>
        <taxon>Pseudomonadota</taxon>
        <taxon>Gammaproteobacteria</taxon>
        <taxon>Oceanospirillales</taxon>
        <taxon>Oceanospirillaceae</taxon>
        <taxon>Motiliproteus</taxon>
    </lineage>
</organism>
<keyword evidence="4 7" id="KW-1133">Transmembrane helix</keyword>
<dbReference type="Proteomes" id="UP000253769">
    <property type="component" value="Unassembled WGS sequence"/>
</dbReference>
<evidence type="ECO:0000256" key="5">
    <source>
        <dbReference type="ARBA" id="ARBA00023136"/>
    </source>
</evidence>
<gene>
    <name evidence="7" type="primary">ftsB</name>
    <name evidence="8" type="ORF">DV711_06940</name>
</gene>
<feature type="coiled-coil region" evidence="7">
    <location>
        <begin position="36"/>
        <end position="70"/>
    </location>
</feature>
<evidence type="ECO:0000256" key="4">
    <source>
        <dbReference type="ARBA" id="ARBA00022989"/>
    </source>
</evidence>
<comment type="subcellular location">
    <subcellularLocation>
        <location evidence="7">Cell inner membrane</location>
        <topology evidence="7">Single-pass type II membrane protein</topology>
    </subcellularLocation>
    <text evidence="7">Localizes to the division septum.</text>
</comment>
<sequence>MKWLLALLILLLAGLQYRLWFGDGNLPSVWALQDSIEQQQDSNQALIERNEALRAEVDDLREGTSAMEERARSELGMIKRGETFFLLPESETSQQ</sequence>
<dbReference type="GO" id="GO:0030428">
    <property type="term" value="C:cell septum"/>
    <property type="evidence" value="ECO:0007669"/>
    <property type="project" value="TreeGrafter"/>
</dbReference>
<feature type="topological domain" description="Periplasmic" evidence="7">
    <location>
        <begin position="22"/>
        <end position="95"/>
    </location>
</feature>
<keyword evidence="7" id="KW-0997">Cell inner membrane</keyword>
<evidence type="ECO:0000256" key="2">
    <source>
        <dbReference type="ARBA" id="ARBA00022618"/>
    </source>
</evidence>
<dbReference type="InterPro" id="IPR023081">
    <property type="entry name" value="Cell_div_FtsB"/>
</dbReference>
<dbReference type="Pfam" id="PF04977">
    <property type="entry name" value="DivIC"/>
    <property type="match status" value="1"/>
</dbReference>
<dbReference type="GO" id="GO:0032153">
    <property type="term" value="C:cell division site"/>
    <property type="evidence" value="ECO:0007669"/>
    <property type="project" value="UniProtKB-UniRule"/>
</dbReference>
<evidence type="ECO:0000256" key="3">
    <source>
        <dbReference type="ARBA" id="ARBA00022692"/>
    </source>
</evidence>
<evidence type="ECO:0000313" key="9">
    <source>
        <dbReference type="Proteomes" id="UP000253769"/>
    </source>
</evidence>
<keyword evidence="1 7" id="KW-1003">Cell membrane</keyword>